<sequence length="144" mass="15679">MKEPFALGRADAARWTVHPPQDPYGDGYVYTVATELHTPGMTAVTVAEVDGLVAGSGSTLAGFVESLAADWTGWDGVRTWQSMERHLVVDARHRRRGYVSLGVTLREPGQDADDTAWSARAVFVVEAGEEMTRLAAELSHLLRP</sequence>
<name>A0A8J4DG45_9ACTN</name>
<dbReference type="EMBL" id="BOOY01000002">
    <property type="protein sequence ID" value="GIJ00926.1"/>
    <property type="molecule type" value="Genomic_DNA"/>
</dbReference>
<evidence type="ECO:0000313" key="1">
    <source>
        <dbReference type="EMBL" id="GIJ00926.1"/>
    </source>
</evidence>
<organism evidence="1 2">
    <name type="scientific">Spirilliplanes yamanashiensis</name>
    <dbReference type="NCBI Taxonomy" id="42233"/>
    <lineage>
        <taxon>Bacteria</taxon>
        <taxon>Bacillati</taxon>
        <taxon>Actinomycetota</taxon>
        <taxon>Actinomycetes</taxon>
        <taxon>Micromonosporales</taxon>
        <taxon>Micromonosporaceae</taxon>
        <taxon>Spirilliplanes</taxon>
    </lineage>
</organism>
<protein>
    <submittedName>
        <fullName evidence="1">Uncharacterized protein</fullName>
    </submittedName>
</protein>
<proteinExistence type="predicted"/>
<dbReference type="InterPro" id="IPR046196">
    <property type="entry name" value="DUF6228"/>
</dbReference>
<reference evidence="1" key="1">
    <citation type="submission" date="2021-01" db="EMBL/GenBank/DDBJ databases">
        <title>Whole genome shotgun sequence of Spirilliplanes yamanashiensis NBRC 15828.</title>
        <authorList>
            <person name="Komaki H."/>
            <person name="Tamura T."/>
        </authorList>
    </citation>
    <scope>NUCLEOTIDE SEQUENCE</scope>
    <source>
        <strain evidence="1">NBRC 15828</strain>
    </source>
</reference>
<keyword evidence="2" id="KW-1185">Reference proteome</keyword>
<evidence type="ECO:0000313" key="2">
    <source>
        <dbReference type="Proteomes" id="UP000652013"/>
    </source>
</evidence>
<gene>
    <name evidence="1" type="ORF">Sya03_02780</name>
</gene>
<accession>A0A8J4DG45</accession>
<dbReference type="RefSeq" id="WP_203936270.1">
    <property type="nucleotide sequence ID" value="NZ_BAAAGJ010000005.1"/>
</dbReference>
<dbReference type="Pfam" id="PF19739">
    <property type="entry name" value="DUF6228"/>
    <property type="match status" value="1"/>
</dbReference>
<dbReference type="AlphaFoldDB" id="A0A8J4DG45"/>
<dbReference type="Proteomes" id="UP000652013">
    <property type="component" value="Unassembled WGS sequence"/>
</dbReference>
<comment type="caution">
    <text evidence="1">The sequence shown here is derived from an EMBL/GenBank/DDBJ whole genome shotgun (WGS) entry which is preliminary data.</text>
</comment>